<dbReference type="AlphaFoldDB" id="A0AAD3H1F1"/>
<protein>
    <submittedName>
        <fullName evidence="2">Uncharacterized protein</fullName>
    </submittedName>
</protein>
<organism evidence="2 3">
    <name type="scientific">Chaetoceros tenuissimus</name>
    <dbReference type="NCBI Taxonomy" id="426638"/>
    <lineage>
        <taxon>Eukaryota</taxon>
        <taxon>Sar</taxon>
        <taxon>Stramenopiles</taxon>
        <taxon>Ochrophyta</taxon>
        <taxon>Bacillariophyta</taxon>
        <taxon>Coscinodiscophyceae</taxon>
        <taxon>Chaetocerotophycidae</taxon>
        <taxon>Chaetocerotales</taxon>
        <taxon>Chaetocerotaceae</taxon>
        <taxon>Chaetoceros</taxon>
    </lineage>
</organism>
<feature type="compositionally biased region" description="Basic and acidic residues" evidence="1">
    <location>
        <begin position="693"/>
        <end position="708"/>
    </location>
</feature>
<gene>
    <name evidence="2" type="ORF">CTEN210_03517</name>
</gene>
<name>A0AAD3H1F1_9STRA</name>
<comment type="caution">
    <text evidence="2">The sequence shown here is derived from an EMBL/GenBank/DDBJ whole genome shotgun (WGS) entry which is preliminary data.</text>
</comment>
<dbReference type="EMBL" id="BLLK01000022">
    <property type="protein sequence ID" value="GFH47042.1"/>
    <property type="molecule type" value="Genomic_DNA"/>
</dbReference>
<evidence type="ECO:0000256" key="1">
    <source>
        <dbReference type="SAM" id="MobiDB-lite"/>
    </source>
</evidence>
<accession>A0AAD3H1F1</accession>
<keyword evidence="3" id="KW-1185">Reference proteome</keyword>
<reference evidence="2 3" key="1">
    <citation type="journal article" date="2021" name="Sci. Rep.">
        <title>The genome of the diatom Chaetoceros tenuissimus carries an ancient integrated fragment of an extant virus.</title>
        <authorList>
            <person name="Hongo Y."/>
            <person name="Kimura K."/>
            <person name="Takaki Y."/>
            <person name="Yoshida Y."/>
            <person name="Baba S."/>
            <person name="Kobayashi G."/>
            <person name="Nagasaki K."/>
            <person name="Hano T."/>
            <person name="Tomaru Y."/>
        </authorList>
    </citation>
    <scope>NUCLEOTIDE SEQUENCE [LARGE SCALE GENOMIC DNA]</scope>
    <source>
        <strain evidence="2 3">NIES-3715</strain>
    </source>
</reference>
<proteinExistence type="predicted"/>
<sequence length="837" mass="95289">MFPKSVTDGGSHWTLIESHECNTSTIGSDISDKEFEIYDKFVIDHSNDHYQIVKRTKITPMESPNLNERWGETQSIFNLKCTCKQASFIVRRKAGSIAIYQKGNHCHQYGLAARNTSKKGLPLNLKAFLRPFVGMPNAMKHAIIKLTLLDPATQTDLLLPYKFEDLEDTSSLKEKIKGYLKREKKKMTSMHISESDLIIGPSQKDLLVYLRKHMVSIETLAQHCMSGTAPKNKLWIVYEDVSTNGNGRFTHITFLHSDAIALIRSAVHATASRSFAFQSEVDYTHLDSDHGLVLGVVGTSDAHRHFHPIIYDLNVTENAVGSTRMLKLVDMLTLCISQKHITVLKDASLALEKAANSNLNLEARDCLTHKVRSKTWTNKNGVSGTRGSLETYMMSKSCKPNEISQLLSVMLALDTLPTIEKYQAAVILLYKDFDAPKKWSFSASVTVKDHIKSHYFPLQPRIGPIHMPGEVHSSNGLERKWYPTKQSIDIYRQQQNLGLVEATLRAVENRSMIQWTSVTYQSKPKSTKEQWDVVRDCALYFPATLRHMLVYSNHQKLAFTEMLEPSSLKNLFERQQFQSLRIYIPSWDFLEKLYAEAANIDLQRMDENGRKWLRNARNGKELTETILSSVAANVGTNLCKMNSEPLENDDIYTYLKRHGQRGISLFHYKNLPTSPRGSVRDIHKKIKREHEQRQEYDKWIEHEQKVSEDGTSESKAASPKSKGSEKKTKLKEKELGAFLCLSILRGGSDAILDSVDDGYQLKCTCEAFRVDGTCFESKLFGWILLNRKPRKDFLPHITDGINKEREAILEVFRSSCRRTSQTPLDAEAPLIDPVHSK</sequence>
<dbReference type="Proteomes" id="UP001054902">
    <property type="component" value="Unassembled WGS sequence"/>
</dbReference>
<evidence type="ECO:0000313" key="2">
    <source>
        <dbReference type="EMBL" id="GFH47042.1"/>
    </source>
</evidence>
<evidence type="ECO:0000313" key="3">
    <source>
        <dbReference type="Proteomes" id="UP001054902"/>
    </source>
</evidence>
<feature type="region of interest" description="Disordered" evidence="1">
    <location>
        <begin position="693"/>
        <end position="728"/>
    </location>
</feature>